<keyword evidence="3" id="KW-1185">Reference proteome</keyword>
<dbReference type="RefSeq" id="WP_306736830.1">
    <property type="nucleotide sequence ID" value="NZ_JANHAX010000005.1"/>
</dbReference>
<evidence type="ECO:0000313" key="2">
    <source>
        <dbReference type="EMBL" id="MDQ2091543.1"/>
    </source>
</evidence>
<dbReference type="AlphaFoldDB" id="A0AAE3WH71"/>
<organism evidence="2 3">
    <name type="scientific">Marimonas arenosa</name>
    <dbReference type="NCBI Taxonomy" id="1795305"/>
    <lineage>
        <taxon>Bacteria</taxon>
        <taxon>Pseudomonadati</taxon>
        <taxon>Pseudomonadota</taxon>
        <taxon>Alphaproteobacteria</taxon>
        <taxon>Rhodobacterales</taxon>
        <taxon>Paracoccaceae</taxon>
        <taxon>Marimonas</taxon>
    </lineage>
</organism>
<reference evidence="2" key="2">
    <citation type="submission" date="2023-02" db="EMBL/GenBank/DDBJ databases">
        <title>'Rhodoalgimonas zhirmunskyi' gen. nov., isolated from a red alga.</title>
        <authorList>
            <person name="Nedashkovskaya O.I."/>
            <person name="Otstavnykh N.Y."/>
            <person name="Bystritskaya E.P."/>
            <person name="Balabanova L.A."/>
            <person name="Isaeva M.P."/>
        </authorList>
    </citation>
    <scope>NUCLEOTIDE SEQUENCE</scope>
    <source>
        <strain evidence="2">KCTC 52189</strain>
    </source>
</reference>
<feature type="compositionally biased region" description="Basic and acidic residues" evidence="1">
    <location>
        <begin position="21"/>
        <end position="34"/>
    </location>
</feature>
<dbReference type="EMBL" id="JANHAX010000005">
    <property type="protein sequence ID" value="MDQ2091543.1"/>
    <property type="molecule type" value="Genomic_DNA"/>
</dbReference>
<evidence type="ECO:0008006" key="4">
    <source>
        <dbReference type="Google" id="ProtNLM"/>
    </source>
</evidence>
<name>A0AAE3WH71_9RHOB</name>
<evidence type="ECO:0000313" key="3">
    <source>
        <dbReference type="Proteomes" id="UP001226762"/>
    </source>
</evidence>
<accession>A0AAE3WH71</accession>
<gene>
    <name evidence="2" type="ORF">NO357_16700</name>
</gene>
<proteinExistence type="predicted"/>
<protein>
    <recommendedName>
        <fullName evidence="4">DUF4034 domain-containing protein</fullName>
    </recommendedName>
</protein>
<comment type="caution">
    <text evidence="2">The sequence shown here is derived from an EMBL/GenBank/DDBJ whole genome shotgun (WGS) entry which is preliminary data.</text>
</comment>
<dbReference type="Proteomes" id="UP001226762">
    <property type="component" value="Unassembled WGS sequence"/>
</dbReference>
<reference evidence="2" key="1">
    <citation type="submission" date="2022-07" db="EMBL/GenBank/DDBJ databases">
        <authorList>
            <person name="Otstavnykh N."/>
            <person name="Isaeva M."/>
            <person name="Bystritskaya E."/>
        </authorList>
    </citation>
    <scope>NUCLEOTIDE SEQUENCE</scope>
    <source>
        <strain evidence="2">KCTC 52189</strain>
    </source>
</reference>
<evidence type="ECO:0000256" key="1">
    <source>
        <dbReference type="SAM" id="MobiDB-lite"/>
    </source>
</evidence>
<feature type="region of interest" description="Disordered" evidence="1">
    <location>
        <begin position="16"/>
        <end position="43"/>
    </location>
</feature>
<sequence>MKSLPLPDSLTRALKSVPGRLQERLPGRRTRDPSQKLGDALSAGDKLDKQLQERLERQLILPCASESDEETSRAAVQDYGQFLARQDRWDELARLIREVDRNRDATPCAMSHAELLCYGARADVVHYMEDAIFDGASPVLDGIEAFEEMLSEYPDEYPLAVIVALTHADIGWVWRGGDWPHEIPERNLRLFEAHFHRAAEILGAYDSVIPDAPLLAAARCTLLAGRPLPAVKLADRYEQLITLDPGNPRPMRALGVHLLPRWHGAYDQLELEARRIAAATQSTWGNGAYAWVFMDALTVDPSAARIVDTDFFLDGMRDILANRPGQHFANLLAAYAAISMSPDRLPEGAPDIQRDIRRHVHATLDWILSEYLYELHPLVWAQAAMGPDARAPLPMRKTLMRRGLVTARHAIARHFAEEIMRGTTIAFSPHGLRFYTPM</sequence>